<dbReference type="AlphaFoldDB" id="A0A9W6SKB3"/>
<evidence type="ECO:0000313" key="2">
    <source>
        <dbReference type="EMBL" id="GLZ77517.1"/>
    </source>
</evidence>
<comment type="caution">
    <text evidence="2">The sequence shown here is derived from an EMBL/GenBank/DDBJ whole genome shotgun (WGS) entry which is preliminary data.</text>
</comment>
<proteinExistence type="predicted"/>
<dbReference type="CDD" id="cd07246">
    <property type="entry name" value="VOC_like"/>
    <property type="match status" value="1"/>
</dbReference>
<dbReference type="InterPro" id="IPR004360">
    <property type="entry name" value="Glyas_Fos-R_dOase_dom"/>
</dbReference>
<dbReference type="PANTHER" id="PTHR34109">
    <property type="entry name" value="BNAUNNG04460D PROTEIN-RELATED"/>
    <property type="match status" value="1"/>
</dbReference>
<dbReference type="Proteomes" id="UP001165079">
    <property type="component" value="Unassembled WGS sequence"/>
</dbReference>
<dbReference type="PROSITE" id="PS51819">
    <property type="entry name" value="VOC"/>
    <property type="match status" value="1"/>
</dbReference>
<dbReference type="SUPFAM" id="SSF54593">
    <property type="entry name" value="Glyoxalase/Bleomycin resistance protein/Dihydroxybiphenyl dioxygenase"/>
    <property type="match status" value="1"/>
</dbReference>
<dbReference type="InterPro" id="IPR037523">
    <property type="entry name" value="VOC_core"/>
</dbReference>
<organism evidence="2 3">
    <name type="scientific">Actinorhabdospora filicis</name>
    <dbReference type="NCBI Taxonomy" id="1785913"/>
    <lineage>
        <taxon>Bacteria</taxon>
        <taxon>Bacillati</taxon>
        <taxon>Actinomycetota</taxon>
        <taxon>Actinomycetes</taxon>
        <taxon>Micromonosporales</taxon>
        <taxon>Micromonosporaceae</taxon>
        <taxon>Actinorhabdospora</taxon>
    </lineage>
</organism>
<protein>
    <submittedName>
        <fullName evidence="2">Glyoxalase</fullName>
    </submittedName>
</protein>
<keyword evidence="3" id="KW-1185">Reference proteome</keyword>
<feature type="domain" description="VOC" evidence="1">
    <location>
        <begin position="11"/>
        <end position="128"/>
    </location>
</feature>
<dbReference type="Gene3D" id="3.30.720.110">
    <property type="match status" value="1"/>
</dbReference>
<dbReference type="PANTHER" id="PTHR34109:SF1">
    <property type="entry name" value="VOC DOMAIN-CONTAINING PROTEIN"/>
    <property type="match status" value="1"/>
</dbReference>
<name>A0A9W6SKB3_9ACTN</name>
<dbReference type="InterPro" id="IPR029068">
    <property type="entry name" value="Glyas_Bleomycin-R_OHBP_Dase"/>
</dbReference>
<reference evidence="2" key="1">
    <citation type="submission" date="2023-03" db="EMBL/GenBank/DDBJ databases">
        <title>Actinorhabdospora filicis NBRC 111898.</title>
        <authorList>
            <person name="Ichikawa N."/>
            <person name="Sato H."/>
            <person name="Tonouchi N."/>
        </authorList>
    </citation>
    <scope>NUCLEOTIDE SEQUENCE</scope>
    <source>
        <strain evidence="2">NBRC 111898</strain>
    </source>
</reference>
<sequence length="161" mass="17531">MTETVAPIPAGYTTITPWIIGDDTAGLIDFLQRAFGAEDLGRFTNADGRIGHAELKIGDAHLMAFDSPPGWEATPSFLRLYVPDARAAHARAVAAGATSVTEVTHLFFGDEVGRVRDPFGNLWWIQTHIEDVDADELTRRLSDPAFTRAMEYVTGALAQNS</sequence>
<evidence type="ECO:0000313" key="3">
    <source>
        <dbReference type="Proteomes" id="UP001165079"/>
    </source>
</evidence>
<dbReference type="RefSeq" id="WP_285662618.1">
    <property type="nucleotide sequence ID" value="NZ_BSTX01000001.1"/>
</dbReference>
<accession>A0A9W6SKB3</accession>
<dbReference type="Gene3D" id="3.30.720.120">
    <property type="match status" value="1"/>
</dbReference>
<dbReference type="Pfam" id="PF00903">
    <property type="entry name" value="Glyoxalase"/>
    <property type="match status" value="1"/>
</dbReference>
<gene>
    <name evidence="2" type="ORF">Afil01_23240</name>
</gene>
<evidence type="ECO:0000259" key="1">
    <source>
        <dbReference type="PROSITE" id="PS51819"/>
    </source>
</evidence>
<dbReference type="EMBL" id="BSTX01000001">
    <property type="protein sequence ID" value="GLZ77517.1"/>
    <property type="molecule type" value="Genomic_DNA"/>
</dbReference>